<protein>
    <submittedName>
        <fullName evidence="1">FAD-dependent oxidoreductase</fullName>
    </submittedName>
</protein>
<accession>A0A1T2XKZ3</accession>
<keyword evidence="2" id="KW-1185">Reference proteome</keyword>
<dbReference type="GO" id="GO:0008734">
    <property type="term" value="F:L-aspartate oxidase activity"/>
    <property type="evidence" value="ECO:0007669"/>
    <property type="project" value="InterPro"/>
</dbReference>
<dbReference type="OrthoDB" id="615715at2"/>
<dbReference type="AlphaFoldDB" id="A0A1T2XKZ3"/>
<dbReference type="EMBL" id="MSZX01000002">
    <property type="protein sequence ID" value="OPA80539.1"/>
    <property type="molecule type" value="Genomic_DNA"/>
</dbReference>
<dbReference type="InterPro" id="IPR036188">
    <property type="entry name" value="FAD/NAD-bd_sf"/>
</dbReference>
<evidence type="ECO:0000313" key="2">
    <source>
        <dbReference type="Proteomes" id="UP000190188"/>
    </source>
</evidence>
<dbReference type="STRING" id="1324314.BVG16_07385"/>
<gene>
    <name evidence="1" type="ORF">BVG16_07385</name>
</gene>
<dbReference type="PANTHER" id="PTHR42716">
    <property type="entry name" value="L-ASPARTATE OXIDASE"/>
    <property type="match status" value="1"/>
</dbReference>
<dbReference type="InterPro" id="IPR005288">
    <property type="entry name" value="NadB"/>
</dbReference>
<name>A0A1T2XKZ3_9BACL</name>
<organism evidence="1 2">
    <name type="scientific">Paenibacillus selenitireducens</name>
    <dbReference type="NCBI Taxonomy" id="1324314"/>
    <lineage>
        <taxon>Bacteria</taxon>
        <taxon>Bacillati</taxon>
        <taxon>Bacillota</taxon>
        <taxon>Bacilli</taxon>
        <taxon>Bacillales</taxon>
        <taxon>Paenibacillaceae</taxon>
        <taxon>Paenibacillus</taxon>
    </lineage>
</organism>
<dbReference type="PANTHER" id="PTHR42716:SF1">
    <property type="entry name" value="SLL0471 PROTEIN"/>
    <property type="match status" value="1"/>
</dbReference>
<evidence type="ECO:0000313" key="1">
    <source>
        <dbReference type="EMBL" id="OPA80539.1"/>
    </source>
</evidence>
<comment type="caution">
    <text evidence="1">The sequence shown here is derived from an EMBL/GenBank/DDBJ whole genome shotgun (WGS) entry which is preliminary data.</text>
</comment>
<dbReference type="Proteomes" id="UP000190188">
    <property type="component" value="Unassembled WGS sequence"/>
</dbReference>
<reference evidence="1 2" key="1">
    <citation type="submission" date="2017-01" db="EMBL/GenBank/DDBJ databases">
        <title>Genome analysis of Paenibacillus selenitrireducens ES3-24.</title>
        <authorList>
            <person name="Xu D."/>
            <person name="Yao R."/>
            <person name="Zheng S."/>
        </authorList>
    </citation>
    <scope>NUCLEOTIDE SEQUENCE [LARGE SCALE GENOMIC DNA]</scope>
    <source>
        <strain evidence="1 2">ES3-24</strain>
    </source>
</reference>
<dbReference type="Gene3D" id="3.40.50.720">
    <property type="entry name" value="NAD(P)-binding Rossmann-like Domain"/>
    <property type="match status" value="1"/>
</dbReference>
<dbReference type="GO" id="GO:0009435">
    <property type="term" value="P:NAD+ biosynthetic process"/>
    <property type="evidence" value="ECO:0007669"/>
    <property type="project" value="InterPro"/>
</dbReference>
<dbReference type="Pfam" id="PF12831">
    <property type="entry name" value="FAD_oxidored"/>
    <property type="match status" value="1"/>
</dbReference>
<sequence>MEHVMKRDLIVIGGGLGGCMAALASAKMGFHVVLTEETDWLGGQLTSQAVPPDEHPWIERFGCTASYREFRDRVRAYYQANYPLTEDAKGNKLLNPGNGWVSRLCHEPKVAKRVLEDMMAPYIHSGRIRVLYQYRPVAAASDQDQVTSVTVESLVSGERHVLQGQYFIDATECGDVLPLAGVEFVMGAEGKSTTLEPHASEEANPLDMQAFTYVFALDYLEGEDHTIDKPENYEFWRDFVPRSSRFPLLSWYANDADDTTEFREFTLFPNDRGLMPLWTYRRIIDTSIFDTPLYDSDISLINWPQNDYFLGPIYGVPEDVRQHHIEQAKQLSLSVVYWLQTEAPRLDGGKGYPGLRLRKDVLDTTDGLAKHPYIRESRRIQAVHTITEHHVSKEIRGEQGIYRVDDSVGVGSYHLDLHLTTVTNRTFYIPTYPYEIPLGALLPIRVKNLLPACKNIGMTQITNGCYRLHPTEWNIGESVGYLAAFCMLHQISPHEVHADDAQLKAYQALLSKQGIEMHWPEHLEI</sequence>
<dbReference type="SUPFAM" id="SSF51905">
    <property type="entry name" value="FAD/NAD(P)-binding domain"/>
    <property type="match status" value="1"/>
</dbReference>
<dbReference type="PROSITE" id="PS51257">
    <property type="entry name" value="PROKAR_LIPOPROTEIN"/>
    <property type="match status" value="1"/>
</dbReference>
<proteinExistence type="predicted"/>